<dbReference type="RefSeq" id="WP_405277162.1">
    <property type="nucleotide sequence ID" value="NZ_CP144380.1"/>
</dbReference>
<feature type="signal peptide" evidence="1">
    <location>
        <begin position="1"/>
        <end position="21"/>
    </location>
</feature>
<evidence type="ECO:0000256" key="1">
    <source>
        <dbReference type="SAM" id="SignalP"/>
    </source>
</evidence>
<reference evidence="2 3" key="1">
    <citation type="submission" date="2024-02" db="EMBL/GenBank/DDBJ databases">
        <title>A novel Gemmatimonadota bacterium.</title>
        <authorList>
            <person name="Du Z.-J."/>
            <person name="Ye Y.-Q."/>
        </authorList>
    </citation>
    <scope>NUCLEOTIDE SEQUENCE [LARGE SCALE GENOMIC DNA]</scope>
    <source>
        <strain evidence="2 3">DH-20</strain>
    </source>
</reference>
<comment type="caution">
    <text evidence="2">The sequence shown here is derived from an EMBL/GenBank/DDBJ whole genome shotgun (WGS) entry which is preliminary data.</text>
</comment>
<gene>
    <name evidence="2" type="ORF">WI372_08980</name>
</gene>
<dbReference type="PROSITE" id="PS51257">
    <property type="entry name" value="PROKAR_LIPOPROTEIN"/>
    <property type="match status" value="1"/>
</dbReference>
<sequence length="535" mass="59126">MRTLKHIAVGAALLLGSTACADLEVTNPNAPDARRALSTAGDVESLISGAFNTWFTAGHSFNGPGPFLSNMAFQHNAPWANFGMEFYARIPRNGIQNDVADSYYGNFTRVWYISYRSIAALADGMRALEDPDIVDELGQDAVTRAQAYGKFVQGLAHATIAVFYDRGFVVDETTDLTQQQEMLDYNALMAAALGKFDEAIALAESNTFTIPAGWMSVAVDSDQLARIAHSYKARFRASVARTPEERQAVDWNAVMADVDAGISEDWNMVFDWDNGWYFSALDYSTDTGWSQLAYWMYGMADQEGDYQRWVNTPLGSKSYEFPDGEPVLIVTPDTRFPQGSTVEEQRANQGTSFAINTEAEAGGTWKRPDRGTWRWSWYKTKPAGWDYWGEENWNQPGITYAEMRLLKAEAMYRGGNLAGAADLINVSRTAAGLNATDASGTNTSCVPKLPNEQCGDLLEMLKWEKRMETVWSGPALSGWYFDGRGWGDLFANSPLQFPVPCQELQVLQLLPCNTFGGPGGEFSAPVSTYAFPDES</sequence>
<keyword evidence="3" id="KW-1185">Reference proteome</keyword>
<evidence type="ECO:0000313" key="3">
    <source>
        <dbReference type="Proteomes" id="UP001484239"/>
    </source>
</evidence>
<feature type="chain" id="PRO_5045215962" evidence="1">
    <location>
        <begin position="22"/>
        <end position="535"/>
    </location>
</feature>
<proteinExistence type="predicted"/>
<dbReference type="Proteomes" id="UP001484239">
    <property type="component" value="Unassembled WGS sequence"/>
</dbReference>
<keyword evidence="1" id="KW-0732">Signal</keyword>
<dbReference type="InterPro" id="IPR011990">
    <property type="entry name" value="TPR-like_helical_dom_sf"/>
</dbReference>
<protein>
    <submittedName>
        <fullName evidence="2">RagB/SusD family nutrient uptake outer membrane protein</fullName>
    </submittedName>
</protein>
<accession>A0ABU9EAI5</accession>
<evidence type="ECO:0000313" key="2">
    <source>
        <dbReference type="EMBL" id="MEK9501109.1"/>
    </source>
</evidence>
<dbReference type="EMBL" id="JBBHLI010000004">
    <property type="protein sequence ID" value="MEK9501109.1"/>
    <property type="molecule type" value="Genomic_DNA"/>
</dbReference>
<organism evidence="2 3">
    <name type="scientific">Gaopeijia maritima</name>
    <dbReference type="NCBI Taxonomy" id="3119007"/>
    <lineage>
        <taxon>Bacteria</taxon>
        <taxon>Pseudomonadati</taxon>
        <taxon>Gemmatimonadota</taxon>
        <taxon>Longimicrobiia</taxon>
        <taxon>Gaopeijiales</taxon>
        <taxon>Gaopeijiaceae</taxon>
        <taxon>Gaopeijia</taxon>
    </lineage>
</organism>
<dbReference type="SUPFAM" id="SSF48452">
    <property type="entry name" value="TPR-like"/>
    <property type="match status" value="1"/>
</dbReference>
<name>A0ABU9EAI5_9BACT</name>
<dbReference type="Gene3D" id="1.25.40.390">
    <property type="match status" value="1"/>
</dbReference>